<feature type="region of interest" description="Disordered" evidence="2">
    <location>
        <begin position="671"/>
        <end position="752"/>
    </location>
</feature>
<dbReference type="OrthoDB" id="10665036at2759"/>
<protein>
    <submittedName>
        <fullName evidence="3">Uncharacterized protein</fullName>
    </submittedName>
</protein>
<organism evidence="3 4">
    <name type="scientific">Calocera viscosa (strain TUFC12733)</name>
    <dbReference type="NCBI Taxonomy" id="1330018"/>
    <lineage>
        <taxon>Eukaryota</taxon>
        <taxon>Fungi</taxon>
        <taxon>Dikarya</taxon>
        <taxon>Basidiomycota</taxon>
        <taxon>Agaricomycotina</taxon>
        <taxon>Dacrymycetes</taxon>
        <taxon>Dacrymycetales</taxon>
        <taxon>Dacrymycetaceae</taxon>
        <taxon>Calocera</taxon>
    </lineage>
</organism>
<evidence type="ECO:0000313" key="3">
    <source>
        <dbReference type="EMBL" id="KZO97153.1"/>
    </source>
</evidence>
<feature type="region of interest" description="Disordered" evidence="2">
    <location>
        <begin position="463"/>
        <end position="543"/>
    </location>
</feature>
<reference evidence="3 4" key="1">
    <citation type="journal article" date="2016" name="Mol. Biol. Evol.">
        <title>Comparative Genomics of Early-Diverging Mushroom-Forming Fungi Provides Insights into the Origins of Lignocellulose Decay Capabilities.</title>
        <authorList>
            <person name="Nagy L.G."/>
            <person name="Riley R."/>
            <person name="Tritt A."/>
            <person name="Adam C."/>
            <person name="Daum C."/>
            <person name="Floudas D."/>
            <person name="Sun H."/>
            <person name="Yadav J.S."/>
            <person name="Pangilinan J."/>
            <person name="Larsson K.H."/>
            <person name="Matsuura K."/>
            <person name="Barry K."/>
            <person name="Labutti K."/>
            <person name="Kuo R."/>
            <person name="Ohm R.A."/>
            <person name="Bhattacharya S.S."/>
            <person name="Shirouzu T."/>
            <person name="Yoshinaga Y."/>
            <person name="Martin F.M."/>
            <person name="Grigoriev I.V."/>
            <person name="Hibbett D.S."/>
        </authorList>
    </citation>
    <scope>NUCLEOTIDE SEQUENCE [LARGE SCALE GENOMIC DNA]</scope>
    <source>
        <strain evidence="3 4">TUFC12733</strain>
    </source>
</reference>
<sequence length="779" mass="82586">MTSISAAMALPRPASLPLSPLDQLRQAALQSRRKKAQAAEAAVDAAPTPVAPTVVSNPSPVVGTTPSTSTTVLTPEPPRDLKRSNPDREEGEISDEDEAPPPAKAPKLEAPRFRIVPRPAPKGPGGRNALAEERPARVAHSTPILVDTPLSASSTMSASPMTPSFSSMQSHHSIHTMLETSSGEPWSTAEFEEVKNGLQRLMGAGVTPDGLMREGISRDFVQHVFPALNIPIPPSISDMTGISNTTDRTPAGSTPSSTTSYSQQIPIPIPFSSSDNPAQTVTPASGSHLNAFGVPTWHNSFTESAFSGIPGLAASTSTAPTQGNPTVQATTTEVERLRQREEAARRAALATKKLKAERAAAVAKLTAHSPVESTGGVATERPPSKSVPSTFLEDFDALLAEVDVQSLTVRLEDEKPTITPEDVKPGLDLEDRQPADVPSPAISNHTYDTDLADEQEIENAMFASEEDDDDMDMDMDDDQSFGEPSLPTPTAALPDEIPSPTGELRLAPPLTASVSESTSMSSTPGDVTPILPTEMPPVQRQNGRAAVADLDAQPLSRPEHAPVSRPHNAYRRSYHHHRHEDYRPLVIDISDSDDDGADDDEQAPSRSLETAISFGPLGSSSTVQAELAAAHAEADASRIAAQRRLAEIEAEQAKYARIMARLEEKARKEASAKSAATSGQSTPLSFGSGAASPAVRSLPANRTLSRSAGPSEDTTERDQQDSVDKDVKMMDAPSTPEHDSLHNNPLEGGGAPTEFEADHLKVGVDAPLKGVLNTLLTGW</sequence>
<feature type="coiled-coil region" evidence="1">
    <location>
        <begin position="631"/>
        <end position="668"/>
    </location>
</feature>
<gene>
    <name evidence="3" type="ORF">CALVIDRAFT_94697</name>
</gene>
<evidence type="ECO:0000256" key="1">
    <source>
        <dbReference type="SAM" id="Coils"/>
    </source>
</evidence>
<feature type="region of interest" description="Disordered" evidence="2">
    <location>
        <begin position="573"/>
        <end position="606"/>
    </location>
</feature>
<feature type="compositionally biased region" description="Low complexity" evidence="2">
    <location>
        <begin position="253"/>
        <end position="262"/>
    </location>
</feature>
<feature type="compositionally biased region" description="Basic and acidic residues" evidence="2">
    <location>
        <begin position="77"/>
        <end position="88"/>
    </location>
</feature>
<dbReference type="EMBL" id="KV417281">
    <property type="protein sequence ID" value="KZO97153.1"/>
    <property type="molecule type" value="Genomic_DNA"/>
</dbReference>
<feature type="compositionally biased region" description="Low complexity" evidence="2">
    <location>
        <begin position="1"/>
        <end position="21"/>
    </location>
</feature>
<feature type="region of interest" description="Disordered" evidence="2">
    <location>
        <begin position="1"/>
        <end position="137"/>
    </location>
</feature>
<name>A0A167MXK8_CALVF</name>
<feature type="compositionally biased region" description="Low complexity" evidence="2">
    <location>
        <begin position="511"/>
        <end position="523"/>
    </location>
</feature>
<feature type="compositionally biased region" description="Acidic residues" evidence="2">
    <location>
        <begin position="464"/>
        <end position="480"/>
    </location>
</feature>
<feature type="compositionally biased region" description="Acidic residues" evidence="2">
    <location>
        <begin position="590"/>
        <end position="602"/>
    </location>
</feature>
<evidence type="ECO:0000256" key="2">
    <source>
        <dbReference type="SAM" id="MobiDB-lite"/>
    </source>
</evidence>
<evidence type="ECO:0000313" key="4">
    <source>
        <dbReference type="Proteomes" id="UP000076738"/>
    </source>
</evidence>
<feature type="compositionally biased region" description="Basic and acidic residues" evidence="2">
    <location>
        <begin position="714"/>
        <end position="729"/>
    </location>
</feature>
<keyword evidence="1" id="KW-0175">Coiled coil</keyword>
<feature type="compositionally biased region" description="Low complexity" evidence="2">
    <location>
        <begin position="38"/>
        <end position="74"/>
    </location>
</feature>
<dbReference type="Proteomes" id="UP000076738">
    <property type="component" value="Unassembled WGS sequence"/>
</dbReference>
<accession>A0A167MXK8</accession>
<dbReference type="AlphaFoldDB" id="A0A167MXK8"/>
<feature type="region of interest" description="Disordered" evidence="2">
    <location>
        <begin position="415"/>
        <end position="449"/>
    </location>
</feature>
<feature type="compositionally biased region" description="Acidic residues" evidence="2">
    <location>
        <begin position="89"/>
        <end position="99"/>
    </location>
</feature>
<feature type="compositionally biased region" description="Polar residues" evidence="2">
    <location>
        <begin position="241"/>
        <end position="252"/>
    </location>
</feature>
<feature type="region of interest" description="Disordered" evidence="2">
    <location>
        <begin position="241"/>
        <end position="262"/>
    </location>
</feature>
<feature type="compositionally biased region" description="Basic and acidic residues" evidence="2">
    <location>
        <begin position="415"/>
        <end position="434"/>
    </location>
</feature>
<keyword evidence="4" id="KW-1185">Reference proteome</keyword>
<proteinExistence type="predicted"/>